<dbReference type="Gene3D" id="1.10.260.40">
    <property type="entry name" value="lambda repressor-like DNA-binding domains"/>
    <property type="match status" value="1"/>
</dbReference>
<keyword evidence="7" id="KW-1185">Reference proteome</keyword>
<dbReference type="InterPro" id="IPR010982">
    <property type="entry name" value="Lambda_DNA-bd_dom_sf"/>
</dbReference>
<evidence type="ECO:0000313" key="6">
    <source>
        <dbReference type="EMBL" id="MFD1484498.1"/>
    </source>
</evidence>
<dbReference type="PANTHER" id="PTHR30146">
    <property type="entry name" value="LACI-RELATED TRANSCRIPTIONAL REPRESSOR"/>
    <property type="match status" value="1"/>
</dbReference>
<dbReference type="CDD" id="cd06267">
    <property type="entry name" value="PBP1_LacI_sugar_binding-like"/>
    <property type="match status" value="1"/>
</dbReference>
<dbReference type="InterPro" id="IPR028082">
    <property type="entry name" value="Peripla_BP_I"/>
</dbReference>
<dbReference type="PANTHER" id="PTHR30146:SF148">
    <property type="entry name" value="HTH-TYPE TRANSCRIPTIONAL REPRESSOR PURR-RELATED"/>
    <property type="match status" value="1"/>
</dbReference>
<dbReference type="SUPFAM" id="SSF53822">
    <property type="entry name" value="Periplasmic binding protein-like I"/>
    <property type="match status" value="1"/>
</dbReference>
<dbReference type="SUPFAM" id="SSF47413">
    <property type="entry name" value="lambda repressor-like DNA-binding domains"/>
    <property type="match status" value="1"/>
</dbReference>
<dbReference type="PROSITE" id="PS50932">
    <property type="entry name" value="HTH_LACI_2"/>
    <property type="match status" value="1"/>
</dbReference>
<keyword evidence="1" id="KW-0678">Repressor</keyword>
<keyword evidence="4" id="KW-0804">Transcription</keyword>
<keyword evidence="3 6" id="KW-0238">DNA-binding</keyword>
<evidence type="ECO:0000313" key="7">
    <source>
        <dbReference type="Proteomes" id="UP001597252"/>
    </source>
</evidence>
<sequence>MVTIRDVAKAAGVSLTTVSRAYNPKAVIRQSTRERILKLAHEMGYVPNLSARSLVTNQKFVLGVFFSNLRSGTPETFLSTVINSVYEVLPDDYLLSVNDIAHLSNFEARVQMRMAGVLVVSQSPDDDAFIQRLAQAQIPTVVINRDLEDPLSYNVCSDDRLGVYKAMQYLAQAGHQRVGMIAGLPSYTSAHQRRQGFDDGVADFGLTRVDAAMRPGNYSAQAGRKQMQAILDLPSDQRPTAVICADDDTAVGALRACYQAGVSVPAGMSVVGFDDSIYAAMSVPALTTVKKPIVQMATAGIAKLLALIAGEVDTVVHKEVIAPSLIVRESVLDRHK</sequence>
<dbReference type="Proteomes" id="UP001597252">
    <property type="component" value="Unassembled WGS sequence"/>
</dbReference>
<evidence type="ECO:0000256" key="4">
    <source>
        <dbReference type="ARBA" id="ARBA00023163"/>
    </source>
</evidence>
<reference evidence="7" key="1">
    <citation type="journal article" date="2019" name="Int. J. Syst. Evol. Microbiol.">
        <title>The Global Catalogue of Microorganisms (GCM) 10K type strain sequencing project: providing services to taxonomists for standard genome sequencing and annotation.</title>
        <authorList>
            <consortium name="The Broad Institute Genomics Platform"/>
            <consortium name="The Broad Institute Genome Sequencing Center for Infectious Disease"/>
            <person name="Wu L."/>
            <person name="Ma J."/>
        </authorList>
    </citation>
    <scope>NUCLEOTIDE SEQUENCE [LARGE SCALE GENOMIC DNA]</scope>
    <source>
        <strain evidence="7">CCM 8903</strain>
    </source>
</reference>
<feature type="domain" description="HTH lacI-type" evidence="5">
    <location>
        <begin position="2"/>
        <end position="56"/>
    </location>
</feature>
<dbReference type="RefSeq" id="WP_164508558.1">
    <property type="nucleotide sequence ID" value="NZ_JBHTON010000010.1"/>
</dbReference>
<keyword evidence="2" id="KW-0805">Transcription regulation</keyword>
<gene>
    <name evidence="6" type="ORF">ACFQ5J_04530</name>
</gene>
<dbReference type="GO" id="GO:0003677">
    <property type="term" value="F:DNA binding"/>
    <property type="evidence" value="ECO:0007669"/>
    <property type="project" value="UniProtKB-KW"/>
</dbReference>
<evidence type="ECO:0000259" key="5">
    <source>
        <dbReference type="PROSITE" id="PS50932"/>
    </source>
</evidence>
<protein>
    <submittedName>
        <fullName evidence="6">LacI family DNA-binding transcriptional regulator</fullName>
    </submittedName>
</protein>
<proteinExistence type="predicted"/>
<dbReference type="CDD" id="cd01392">
    <property type="entry name" value="HTH_LacI"/>
    <property type="match status" value="1"/>
</dbReference>
<dbReference type="SMART" id="SM00354">
    <property type="entry name" value="HTH_LACI"/>
    <property type="match status" value="1"/>
</dbReference>
<dbReference type="Gene3D" id="3.40.50.2300">
    <property type="match status" value="2"/>
</dbReference>
<evidence type="ECO:0000256" key="3">
    <source>
        <dbReference type="ARBA" id="ARBA00023125"/>
    </source>
</evidence>
<dbReference type="EMBL" id="JBHTON010000010">
    <property type="protein sequence ID" value="MFD1484498.1"/>
    <property type="molecule type" value="Genomic_DNA"/>
</dbReference>
<dbReference type="PRINTS" id="PR00036">
    <property type="entry name" value="HTHLACI"/>
</dbReference>
<comment type="caution">
    <text evidence="6">The sequence shown here is derived from an EMBL/GenBank/DDBJ whole genome shotgun (WGS) entry which is preliminary data.</text>
</comment>
<evidence type="ECO:0000256" key="2">
    <source>
        <dbReference type="ARBA" id="ARBA00023015"/>
    </source>
</evidence>
<dbReference type="Pfam" id="PF13377">
    <property type="entry name" value="Peripla_BP_3"/>
    <property type="match status" value="1"/>
</dbReference>
<name>A0ABW4E5V3_9LACO</name>
<dbReference type="Pfam" id="PF00356">
    <property type="entry name" value="LacI"/>
    <property type="match status" value="1"/>
</dbReference>
<evidence type="ECO:0000256" key="1">
    <source>
        <dbReference type="ARBA" id="ARBA00022491"/>
    </source>
</evidence>
<dbReference type="InterPro" id="IPR046335">
    <property type="entry name" value="LacI/GalR-like_sensor"/>
</dbReference>
<organism evidence="6 7">
    <name type="scientific">Lacticaseibacillus baoqingensis</name>
    <dbReference type="NCBI Taxonomy" id="2486013"/>
    <lineage>
        <taxon>Bacteria</taxon>
        <taxon>Bacillati</taxon>
        <taxon>Bacillota</taxon>
        <taxon>Bacilli</taxon>
        <taxon>Lactobacillales</taxon>
        <taxon>Lactobacillaceae</taxon>
        <taxon>Lacticaseibacillus</taxon>
    </lineage>
</organism>
<dbReference type="InterPro" id="IPR000843">
    <property type="entry name" value="HTH_LacI"/>
</dbReference>
<accession>A0ABW4E5V3</accession>